<name>A0AA38IZQ6_9CUCU</name>
<sequence length="259" mass="29362">MNLRQLEKKTRLLIIYDDQIYDEPPQSPIIETLTLKQISELKEHENNTVLLRIPEEKLTDCVLNRVFSTCKLGGKVVATCIEKDVDDVEFNLKLAGFVNVEVKTTNSGINVFGFKPTNLFLYGICPGLRKRKHGDWIKFNVTDKEEPDQILDPDELLDEEDFKQPESAALQCGTTEKRKAEEVTKEVQKLPVVTRSSCGNVRAERDYLARPTWRQDDLRQSIPEPSLLCSEKSLAGTSGAKMSRADLDEPICLAPSRPR</sequence>
<keyword evidence="3" id="KW-1185">Reference proteome</keyword>
<accession>A0AA38IZQ6</accession>
<proteinExistence type="predicted"/>
<comment type="caution">
    <text evidence="2">The sequence shown here is derived from an EMBL/GenBank/DDBJ whole genome shotgun (WGS) entry which is preliminary data.</text>
</comment>
<dbReference type="Proteomes" id="UP001168821">
    <property type="component" value="Unassembled WGS sequence"/>
</dbReference>
<dbReference type="EMBL" id="JALNTZ010000002">
    <property type="protein sequence ID" value="KAJ3663919.1"/>
    <property type="molecule type" value="Genomic_DNA"/>
</dbReference>
<feature type="region of interest" description="Disordered" evidence="1">
    <location>
        <begin position="212"/>
        <end position="259"/>
    </location>
</feature>
<dbReference type="AlphaFoldDB" id="A0AA38IZQ6"/>
<protein>
    <submittedName>
        <fullName evidence="2">Uncharacterized protein</fullName>
    </submittedName>
</protein>
<reference evidence="2" key="1">
    <citation type="journal article" date="2023" name="G3 (Bethesda)">
        <title>Whole genome assemblies of Zophobas morio and Tenebrio molitor.</title>
        <authorList>
            <person name="Kaur S."/>
            <person name="Stinson S.A."/>
            <person name="diCenzo G.C."/>
        </authorList>
    </citation>
    <scope>NUCLEOTIDE SEQUENCE</scope>
    <source>
        <strain evidence="2">QUZm001</strain>
    </source>
</reference>
<gene>
    <name evidence="2" type="ORF">Zmor_008135</name>
</gene>
<evidence type="ECO:0000313" key="3">
    <source>
        <dbReference type="Proteomes" id="UP001168821"/>
    </source>
</evidence>
<organism evidence="2 3">
    <name type="scientific">Zophobas morio</name>
    <dbReference type="NCBI Taxonomy" id="2755281"/>
    <lineage>
        <taxon>Eukaryota</taxon>
        <taxon>Metazoa</taxon>
        <taxon>Ecdysozoa</taxon>
        <taxon>Arthropoda</taxon>
        <taxon>Hexapoda</taxon>
        <taxon>Insecta</taxon>
        <taxon>Pterygota</taxon>
        <taxon>Neoptera</taxon>
        <taxon>Endopterygota</taxon>
        <taxon>Coleoptera</taxon>
        <taxon>Polyphaga</taxon>
        <taxon>Cucujiformia</taxon>
        <taxon>Tenebrionidae</taxon>
        <taxon>Zophobas</taxon>
    </lineage>
</organism>
<evidence type="ECO:0000313" key="2">
    <source>
        <dbReference type="EMBL" id="KAJ3663919.1"/>
    </source>
</evidence>
<evidence type="ECO:0000256" key="1">
    <source>
        <dbReference type="SAM" id="MobiDB-lite"/>
    </source>
</evidence>